<dbReference type="Gene3D" id="3.40.395.10">
    <property type="entry name" value="Adenoviral Proteinase, Chain A"/>
    <property type="match status" value="1"/>
</dbReference>
<dbReference type="AlphaFoldDB" id="I7AMP8"/>
<dbReference type="Proteomes" id="UP000010094">
    <property type="component" value="Chromosome V"/>
</dbReference>
<proteinExistence type="inferred from homology"/>
<evidence type="ECO:0000313" key="7">
    <source>
        <dbReference type="EMBL" id="AFN83009.1"/>
    </source>
</evidence>
<name>I7AMP8_ENCRO</name>
<evidence type="ECO:0000259" key="6">
    <source>
        <dbReference type="PROSITE" id="PS50600"/>
    </source>
</evidence>
<dbReference type="GeneID" id="20521309"/>
<evidence type="ECO:0000313" key="8">
    <source>
        <dbReference type="Proteomes" id="UP000010094"/>
    </source>
</evidence>
<accession>I7AMP8</accession>
<feature type="region of interest" description="Disordered" evidence="5">
    <location>
        <begin position="1"/>
        <end position="21"/>
    </location>
</feature>
<feature type="compositionally biased region" description="Basic and acidic residues" evidence="5">
    <location>
        <begin position="1"/>
        <end position="20"/>
    </location>
</feature>
<dbReference type="Pfam" id="PF02902">
    <property type="entry name" value="Peptidase_C48"/>
    <property type="match status" value="1"/>
</dbReference>
<protein>
    <submittedName>
        <fullName evidence="7">Ulp1 protease</fullName>
    </submittedName>
</protein>
<keyword evidence="4" id="KW-0788">Thiol protease</keyword>
<evidence type="ECO:0000256" key="4">
    <source>
        <dbReference type="ARBA" id="ARBA00022807"/>
    </source>
</evidence>
<sequence>MDEEAVRSEDHHTTDDERMDVTGVVPSNQEQPDAIAEVCLRTSTPIKREGYELFPEDIERTKDGFMLNDKIINVYFELLAKHSKVGVYVFSTFFYTTLSKRGIPWVQRWTSGINIFENRLVYIPVYIPGHWMLIVFDVKKKVLEHYDSMGNAYTEVVHRILRYIRDEWSRVHKSEPSLSVDIKRKIPLQRNGRDCGVFVCMFGRYRLCGNEVWLSSDRIPRFRKLMLHEIVSGKILYNVFHKLVQPSSGLREHKGEVTDKKLLALETYEEVTKEKGSRR</sequence>
<dbReference type="OrthoDB" id="1939479at2759"/>
<dbReference type="HOGENOM" id="CLU_024324_2_2_1"/>
<dbReference type="GO" id="GO:0016929">
    <property type="term" value="F:deSUMOylase activity"/>
    <property type="evidence" value="ECO:0007669"/>
    <property type="project" value="TreeGrafter"/>
</dbReference>
<evidence type="ECO:0000256" key="2">
    <source>
        <dbReference type="ARBA" id="ARBA00022670"/>
    </source>
</evidence>
<dbReference type="GO" id="GO:0006508">
    <property type="term" value="P:proteolysis"/>
    <property type="evidence" value="ECO:0007669"/>
    <property type="project" value="UniProtKB-KW"/>
</dbReference>
<evidence type="ECO:0000256" key="3">
    <source>
        <dbReference type="ARBA" id="ARBA00022801"/>
    </source>
</evidence>
<dbReference type="InterPro" id="IPR038765">
    <property type="entry name" value="Papain-like_cys_pep_sf"/>
</dbReference>
<evidence type="ECO:0000256" key="5">
    <source>
        <dbReference type="SAM" id="MobiDB-lite"/>
    </source>
</evidence>
<dbReference type="EMBL" id="CP003522">
    <property type="protein sequence ID" value="AFN83009.1"/>
    <property type="molecule type" value="Genomic_DNA"/>
</dbReference>
<reference evidence="7 8" key="1">
    <citation type="journal article" date="2012" name="Proc. Natl. Acad. Sci. U.S.A.">
        <title>Gain and loss of multiple functionally related, horizontally transferred genes in the reduced genomes of two microsporidian parasites.</title>
        <authorList>
            <person name="Pombert J.-F."/>
            <person name="Selman M."/>
            <person name="Burki F."/>
            <person name="Bardell F.T."/>
            <person name="Farinelli L."/>
            <person name="Solter L.F."/>
            <person name="Whitman D.W."/>
            <person name="Weiss L.M."/>
            <person name="Corradi N."/>
            <person name="Keeling P.J."/>
        </authorList>
    </citation>
    <scope>NUCLEOTIDE SEQUENCE [LARGE SCALE GENOMIC DNA]</scope>
    <source>
        <strain evidence="7 8">SJ-2008</strain>
    </source>
</reference>
<dbReference type="PROSITE" id="PS50600">
    <property type="entry name" value="ULP_PROTEASE"/>
    <property type="match status" value="1"/>
</dbReference>
<dbReference type="KEGG" id="ero:EROM_050770"/>
<dbReference type="GO" id="GO:0005634">
    <property type="term" value="C:nucleus"/>
    <property type="evidence" value="ECO:0007669"/>
    <property type="project" value="TreeGrafter"/>
</dbReference>
<dbReference type="InterPro" id="IPR003653">
    <property type="entry name" value="Peptidase_C48_C"/>
</dbReference>
<gene>
    <name evidence="7" type="ordered locus">EROM_050770</name>
</gene>
<dbReference type="GO" id="GO:0016926">
    <property type="term" value="P:protein desumoylation"/>
    <property type="evidence" value="ECO:0007669"/>
    <property type="project" value="TreeGrafter"/>
</dbReference>
<keyword evidence="2 7" id="KW-0645">Protease</keyword>
<comment type="similarity">
    <text evidence="1">Belongs to the peptidase C48 family.</text>
</comment>
<dbReference type="PANTHER" id="PTHR12606">
    <property type="entry name" value="SENTRIN/SUMO-SPECIFIC PROTEASE"/>
    <property type="match status" value="1"/>
</dbReference>
<dbReference type="VEuPathDB" id="MicrosporidiaDB:EROM_050770"/>
<dbReference type="SUPFAM" id="SSF54001">
    <property type="entry name" value="Cysteine proteinases"/>
    <property type="match status" value="1"/>
</dbReference>
<organism evidence="7 8">
    <name type="scientific">Encephalitozoon romaleae (strain SJ-2008)</name>
    <name type="common">Microsporidian parasite</name>
    <dbReference type="NCBI Taxonomy" id="1178016"/>
    <lineage>
        <taxon>Eukaryota</taxon>
        <taxon>Fungi</taxon>
        <taxon>Fungi incertae sedis</taxon>
        <taxon>Microsporidia</taxon>
        <taxon>Unikaryonidae</taxon>
        <taxon>Encephalitozoon</taxon>
    </lineage>
</organism>
<dbReference type="RefSeq" id="XP_009264506.1">
    <property type="nucleotide sequence ID" value="XM_009266231.1"/>
</dbReference>
<keyword evidence="8" id="KW-1185">Reference proteome</keyword>
<evidence type="ECO:0000256" key="1">
    <source>
        <dbReference type="ARBA" id="ARBA00005234"/>
    </source>
</evidence>
<keyword evidence="3" id="KW-0378">Hydrolase</keyword>
<feature type="domain" description="Ubiquitin-like protease family profile" evidence="6">
    <location>
        <begin position="51"/>
        <end position="206"/>
    </location>
</feature>
<dbReference type="PANTHER" id="PTHR12606:SF141">
    <property type="entry name" value="GH15225P-RELATED"/>
    <property type="match status" value="1"/>
</dbReference>